<dbReference type="OrthoDB" id="7729168at2759"/>
<evidence type="ECO:0000256" key="3">
    <source>
        <dbReference type="ARBA" id="ARBA00022737"/>
    </source>
</evidence>
<keyword evidence="5 7" id="KW-0040">ANK repeat</keyword>
<sequence>MLPVNSPWPPSPLIGSFTVSEHRPHHSFSKTAIHLQNPRRYSQRTTRREAFQMKGRDMEKKLSEAAMEGNVSTLKELLLEDPLILDRIIVSCVSETPLHVSSMLGHLALTKELLSLKPELASELDSHGSSPLHLASAKGHLEIVKELLLVDPEACLVRNQEGRTPLHLAAVKGRVMVVSEMIRVKSESTRVLTDRGETVLHLCVGNHNRLESLRVLFEAVGKEVDLVNSRDCDGNTILHIAVAKKHIETIKFLLAHTGVDVNALNRSNSTALDILVGSPRDLRDMEIEELLQGAGALTAKDIPSIVQDWAPTKVPQVTKSVTSPLMSKRGSDSKKPAAKQKDSDWLGRKRSALMVVASLIATVAFQAGITPPGGVWQDDLTVDGNGNPVEKPHSAGTSVMAYTDSFEYGQFMIFNTIAFLASLSIILLLVSGLPIKRRRWVWIQMVILWIAVTAQVATYFIALRHMSPDIIQAQIMLRKVTEISVLTWLTLMAVVFIGNIVRMNLWVLRKYGYLKEKEAVPQAATDGEQEEV</sequence>
<feature type="repeat" description="ANK" evidence="7">
    <location>
        <begin position="161"/>
        <end position="183"/>
    </location>
</feature>
<evidence type="ECO:0000256" key="9">
    <source>
        <dbReference type="SAM" id="Phobius"/>
    </source>
</evidence>
<dbReference type="GO" id="GO:0005886">
    <property type="term" value="C:plasma membrane"/>
    <property type="evidence" value="ECO:0007669"/>
    <property type="project" value="TreeGrafter"/>
</dbReference>
<feature type="transmembrane region" description="Helical" evidence="9">
    <location>
        <begin position="408"/>
        <end position="430"/>
    </location>
</feature>
<dbReference type="AlphaFoldDB" id="A0A8T1QVG5"/>
<feature type="region of interest" description="Disordered" evidence="8">
    <location>
        <begin position="320"/>
        <end position="344"/>
    </location>
</feature>
<dbReference type="InterPro" id="IPR026961">
    <property type="entry name" value="PGG_dom"/>
</dbReference>
<keyword evidence="6 9" id="KW-0472">Membrane</keyword>
<feature type="transmembrane region" description="Helical" evidence="9">
    <location>
        <begin position="442"/>
        <end position="463"/>
    </location>
</feature>
<evidence type="ECO:0000313" key="12">
    <source>
        <dbReference type="EMBL" id="KAG6718339.1"/>
    </source>
</evidence>
<evidence type="ECO:0000313" key="11">
    <source>
        <dbReference type="EMBL" id="KAG6658239.1"/>
    </source>
</evidence>
<dbReference type="PANTHER" id="PTHR24186:SF37">
    <property type="entry name" value="PGG DOMAIN-CONTAINING PROTEIN"/>
    <property type="match status" value="1"/>
</dbReference>
<dbReference type="PANTHER" id="PTHR24186">
    <property type="entry name" value="PROTEIN PHOSPHATASE 1 REGULATORY SUBUNIT"/>
    <property type="match status" value="1"/>
</dbReference>
<feature type="compositionally biased region" description="Basic and acidic residues" evidence="8">
    <location>
        <begin position="329"/>
        <end position="344"/>
    </location>
</feature>
<dbReference type="PROSITE" id="PS50088">
    <property type="entry name" value="ANK_REPEAT"/>
    <property type="match status" value="3"/>
</dbReference>
<dbReference type="Pfam" id="PF12796">
    <property type="entry name" value="Ank_2"/>
    <property type="match status" value="2"/>
</dbReference>
<dbReference type="Proteomes" id="UP000811246">
    <property type="component" value="Chromosome 4"/>
</dbReference>
<organism evidence="11 13">
    <name type="scientific">Carya illinoinensis</name>
    <name type="common">Pecan</name>
    <dbReference type="NCBI Taxonomy" id="32201"/>
    <lineage>
        <taxon>Eukaryota</taxon>
        <taxon>Viridiplantae</taxon>
        <taxon>Streptophyta</taxon>
        <taxon>Embryophyta</taxon>
        <taxon>Tracheophyta</taxon>
        <taxon>Spermatophyta</taxon>
        <taxon>Magnoliopsida</taxon>
        <taxon>eudicotyledons</taxon>
        <taxon>Gunneridae</taxon>
        <taxon>Pentapetalae</taxon>
        <taxon>rosids</taxon>
        <taxon>fabids</taxon>
        <taxon>Fagales</taxon>
        <taxon>Juglandaceae</taxon>
        <taxon>Carya</taxon>
    </lineage>
</organism>
<name>A0A8T1QVG5_CARIL</name>
<evidence type="ECO:0000256" key="4">
    <source>
        <dbReference type="ARBA" id="ARBA00022989"/>
    </source>
</evidence>
<evidence type="ECO:0000256" key="6">
    <source>
        <dbReference type="ARBA" id="ARBA00023136"/>
    </source>
</evidence>
<keyword evidence="3" id="KW-0677">Repeat</keyword>
<comment type="subcellular location">
    <subcellularLocation>
        <location evidence="1">Membrane</location>
        <topology evidence="1">Multi-pass membrane protein</topology>
    </subcellularLocation>
</comment>
<gene>
    <name evidence="11" type="ORF">CIPAW_04G146800</name>
    <name evidence="12" type="ORF">I3842_04G144700</name>
</gene>
<dbReference type="InterPro" id="IPR036770">
    <property type="entry name" value="Ankyrin_rpt-contain_sf"/>
</dbReference>
<dbReference type="Pfam" id="PF13962">
    <property type="entry name" value="PGG"/>
    <property type="match status" value="1"/>
</dbReference>
<protein>
    <recommendedName>
        <fullName evidence="10">PGG domain-containing protein</fullName>
    </recommendedName>
</protein>
<comment type="caution">
    <text evidence="11">The sequence shown here is derived from an EMBL/GenBank/DDBJ whole genome shotgun (WGS) entry which is preliminary data.</text>
</comment>
<dbReference type="Pfam" id="PF00023">
    <property type="entry name" value="Ank"/>
    <property type="match status" value="1"/>
</dbReference>
<keyword evidence="4 9" id="KW-1133">Transmembrane helix</keyword>
<dbReference type="SMART" id="SM00248">
    <property type="entry name" value="ANK"/>
    <property type="match status" value="5"/>
</dbReference>
<proteinExistence type="predicted"/>
<dbReference type="InterPro" id="IPR002110">
    <property type="entry name" value="Ankyrin_rpt"/>
</dbReference>
<dbReference type="Proteomes" id="UP000811609">
    <property type="component" value="Chromosome 4"/>
</dbReference>
<dbReference type="EMBL" id="CM031828">
    <property type="protein sequence ID" value="KAG6718339.1"/>
    <property type="molecule type" value="Genomic_DNA"/>
</dbReference>
<reference evidence="11" key="1">
    <citation type="submission" date="2020-12" db="EMBL/GenBank/DDBJ databases">
        <title>WGS assembly of Carya illinoinensis cv. Pawnee.</title>
        <authorList>
            <person name="Platts A."/>
            <person name="Shu S."/>
            <person name="Wright S."/>
            <person name="Barry K."/>
            <person name="Edger P."/>
            <person name="Pires J.C."/>
            <person name="Schmutz J."/>
        </authorList>
    </citation>
    <scope>NUCLEOTIDE SEQUENCE</scope>
    <source>
        <tissue evidence="11">Leaf</tissue>
    </source>
</reference>
<dbReference type="PROSITE" id="PS50297">
    <property type="entry name" value="ANK_REP_REGION"/>
    <property type="match status" value="3"/>
</dbReference>
<feature type="transmembrane region" description="Helical" evidence="9">
    <location>
        <begin position="483"/>
        <end position="501"/>
    </location>
</feature>
<accession>A0A8T1QVG5</accession>
<evidence type="ECO:0000259" key="10">
    <source>
        <dbReference type="Pfam" id="PF13962"/>
    </source>
</evidence>
<feature type="domain" description="PGG" evidence="10">
    <location>
        <begin position="344"/>
        <end position="463"/>
    </location>
</feature>
<keyword evidence="13" id="KW-1185">Reference proteome</keyword>
<feature type="repeat" description="ANK" evidence="7">
    <location>
        <begin position="127"/>
        <end position="148"/>
    </location>
</feature>
<reference evidence="12" key="2">
    <citation type="submission" date="2021-01" db="EMBL/GenBank/DDBJ databases">
        <authorList>
            <person name="Lovell J.T."/>
            <person name="Bentley N."/>
            <person name="Bhattarai G."/>
            <person name="Jenkins J.W."/>
            <person name="Sreedasyam A."/>
            <person name="Alarcon Y."/>
            <person name="Bock C."/>
            <person name="Boston L."/>
            <person name="Carlson J."/>
            <person name="Cervantes K."/>
            <person name="Clermont K."/>
            <person name="Krom N."/>
            <person name="Kubenka K."/>
            <person name="Mamidi S."/>
            <person name="Mattison C."/>
            <person name="Monteros M."/>
            <person name="Pisani C."/>
            <person name="Plott C."/>
            <person name="Rajasekar S."/>
            <person name="Rhein H.S."/>
            <person name="Rohla C."/>
            <person name="Song M."/>
            <person name="Hilaire R.S."/>
            <person name="Shu S."/>
            <person name="Wells L."/>
            <person name="Wang X."/>
            <person name="Webber J."/>
            <person name="Heerema R.J."/>
            <person name="Klein P."/>
            <person name="Conner P."/>
            <person name="Grauke L."/>
            <person name="Grimwood J."/>
            <person name="Schmutz J."/>
            <person name="Randall J.J."/>
        </authorList>
    </citation>
    <scope>NUCLEOTIDE SEQUENCE</scope>
    <source>
        <tissue evidence="12">Leaf</tissue>
    </source>
</reference>
<dbReference type="Gene3D" id="1.25.40.20">
    <property type="entry name" value="Ankyrin repeat-containing domain"/>
    <property type="match status" value="2"/>
</dbReference>
<evidence type="ECO:0000256" key="7">
    <source>
        <dbReference type="PROSITE-ProRule" id="PRU00023"/>
    </source>
</evidence>
<feature type="repeat" description="ANK" evidence="7">
    <location>
        <begin position="233"/>
        <end position="266"/>
    </location>
</feature>
<evidence type="ECO:0000256" key="2">
    <source>
        <dbReference type="ARBA" id="ARBA00022692"/>
    </source>
</evidence>
<evidence type="ECO:0000256" key="8">
    <source>
        <dbReference type="SAM" id="MobiDB-lite"/>
    </source>
</evidence>
<keyword evidence="2 9" id="KW-0812">Transmembrane</keyword>
<evidence type="ECO:0000256" key="1">
    <source>
        <dbReference type="ARBA" id="ARBA00004141"/>
    </source>
</evidence>
<dbReference type="EMBL" id="CM031812">
    <property type="protein sequence ID" value="KAG6658239.1"/>
    <property type="molecule type" value="Genomic_DNA"/>
</dbReference>
<dbReference type="SUPFAM" id="SSF48403">
    <property type="entry name" value="Ankyrin repeat"/>
    <property type="match status" value="1"/>
</dbReference>
<evidence type="ECO:0000313" key="13">
    <source>
        <dbReference type="Proteomes" id="UP000811609"/>
    </source>
</evidence>
<evidence type="ECO:0000256" key="5">
    <source>
        <dbReference type="ARBA" id="ARBA00023043"/>
    </source>
</evidence>